<evidence type="ECO:0000313" key="1">
    <source>
        <dbReference type="EMBL" id="RXH88623.1"/>
    </source>
</evidence>
<dbReference type="AlphaFoldDB" id="A0A498J444"/>
<proteinExistence type="predicted"/>
<accession>A0A498J444</accession>
<dbReference type="Proteomes" id="UP000290289">
    <property type="component" value="Chromosome 9"/>
</dbReference>
<evidence type="ECO:0000313" key="2">
    <source>
        <dbReference type="Proteomes" id="UP000290289"/>
    </source>
</evidence>
<sequence length="61" mass="6818">MNTSGFGWDDEKKCVVVDNASTLIKKMKRNDGGGDLASIMDANWDKTIIEMKKLGESFTFE</sequence>
<gene>
    <name evidence="1" type="ORF">DVH24_000222</name>
</gene>
<organism evidence="1 2">
    <name type="scientific">Malus domestica</name>
    <name type="common">Apple</name>
    <name type="synonym">Pyrus malus</name>
    <dbReference type="NCBI Taxonomy" id="3750"/>
    <lineage>
        <taxon>Eukaryota</taxon>
        <taxon>Viridiplantae</taxon>
        <taxon>Streptophyta</taxon>
        <taxon>Embryophyta</taxon>
        <taxon>Tracheophyta</taxon>
        <taxon>Spermatophyta</taxon>
        <taxon>Magnoliopsida</taxon>
        <taxon>eudicotyledons</taxon>
        <taxon>Gunneridae</taxon>
        <taxon>Pentapetalae</taxon>
        <taxon>rosids</taxon>
        <taxon>fabids</taxon>
        <taxon>Rosales</taxon>
        <taxon>Rosaceae</taxon>
        <taxon>Amygdaloideae</taxon>
        <taxon>Maleae</taxon>
        <taxon>Malus</taxon>
    </lineage>
</organism>
<reference evidence="1 2" key="1">
    <citation type="submission" date="2018-10" db="EMBL/GenBank/DDBJ databases">
        <title>A high-quality apple genome assembly.</title>
        <authorList>
            <person name="Hu J."/>
        </authorList>
    </citation>
    <scope>NUCLEOTIDE SEQUENCE [LARGE SCALE GENOMIC DNA]</scope>
    <source>
        <strain evidence="2">cv. HFTH1</strain>
        <tissue evidence="1">Young leaf</tissue>
    </source>
</reference>
<protein>
    <recommendedName>
        <fullName evidence="3">Myb/SANT-like domain-containing protein</fullName>
    </recommendedName>
</protein>
<keyword evidence="2" id="KW-1185">Reference proteome</keyword>
<name>A0A498J444_MALDO</name>
<comment type="caution">
    <text evidence="1">The sequence shown here is derived from an EMBL/GenBank/DDBJ whole genome shotgun (WGS) entry which is preliminary data.</text>
</comment>
<dbReference type="EMBL" id="RDQH01000335">
    <property type="protein sequence ID" value="RXH88623.1"/>
    <property type="molecule type" value="Genomic_DNA"/>
</dbReference>
<evidence type="ECO:0008006" key="3">
    <source>
        <dbReference type="Google" id="ProtNLM"/>
    </source>
</evidence>